<protein>
    <submittedName>
        <fullName evidence="8">Multidrug resistance protein stp</fullName>
    </submittedName>
</protein>
<name>A0A221VZ25_9PSEU</name>
<comment type="similarity">
    <text evidence="2">Belongs to the major facilitator superfamily. EmrB family.</text>
</comment>
<dbReference type="SUPFAM" id="SSF103473">
    <property type="entry name" value="MFS general substrate transporter"/>
    <property type="match status" value="1"/>
</dbReference>
<accession>A0A221VZ25</accession>
<dbReference type="GO" id="GO:0005886">
    <property type="term" value="C:plasma membrane"/>
    <property type="evidence" value="ECO:0007669"/>
    <property type="project" value="UniProtKB-SubCell"/>
</dbReference>
<dbReference type="PROSITE" id="PS50850">
    <property type="entry name" value="MFS"/>
    <property type="match status" value="1"/>
</dbReference>
<keyword evidence="7" id="KW-0472">Membrane</keyword>
<keyword evidence="5" id="KW-0812">Transmembrane</keyword>
<dbReference type="Gene3D" id="1.20.1720.10">
    <property type="entry name" value="Multidrug resistance protein D"/>
    <property type="match status" value="2"/>
</dbReference>
<dbReference type="InterPro" id="IPR011701">
    <property type="entry name" value="MFS"/>
</dbReference>
<dbReference type="AlphaFoldDB" id="A0A221VZ25"/>
<proteinExistence type="inferred from homology"/>
<evidence type="ECO:0000256" key="2">
    <source>
        <dbReference type="ARBA" id="ARBA00008537"/>
    </source>
</evidence>
<dbReference type="GO" id="GO:0022857">
    <property type="term" value="F:transmembrane transporter activity"/>
    <property type="evidence" value="ECO:0007669"/>
    <property type="project" value="InterPro"/>
</dbReference>
<dbReference type="EMBL" id="CP022521">
    <property type="protein sequence ID" value="ASO18491.1"/>
    <property type="molecule type" value="Genomic_DNA"/>
</dbReference>
<evidence type="ECO:0000256" key="4">
    <source>
        <dbReference type="ARBA" id="ARBA00022475"/>
    </source>
</evidence>
<dbReference type="NCBIfam" id="TIGR00711">
    <property type="entry name" value="efflux_EmrB"/>
    <property type="match status" value="1"/>
</dbReference>
<evidence type="ECO:0000256" key="7">
    <source>
        <dbReference type="ARBA" id="ARBA00023136"/>
    </source>
</evidence>
<evidence type="ECO:0000256" key="5">
    <source>
        <dbReference type="ARBA" id="ARBA00022692"/>
    </source>
</evidence>
<gene>
    <name evidence="8" type="primary">stp2</name>
    <name evidence="8" type="ORF">AHOG_04175</name>
</gene>
<dbReference type="InterPro" id="IPR004638">
    <property type="entry name" value="EmrB-like"/>
</dbReference>
<dbReference type="PANTHER" id="PTHR42718:SF9">
    <property type="entry name" value="MAJOR FACILITATOR SUPERFAMILY MULTIDRUG TRANSPORTER MFSC"/>
    <property type="match status" value="1"/>
</dbReference>
<comment type="subcellular location">
    <subcellularLocation>
        <location evidence="1">Cell membrane</location>
        <topology evidence="1">Multi-pass membrane protein</topology>
    </subcellularLocation>
</comment>
<evidence type="ECO:0000256" key="1">
    <source>
        <dbReference type="ARBA" id="ARBA00004651"/>
    </source>
</evidence>
<reference evidence="8 9" key="1">
    <citation type="submission" date="2017-07" db="EMBL/GenBank/DDBJ databases">
        <title>Complete genome sequence of Actinoalloteichus hoggarensis DSM 45943, type strain of Actinoalloteichus hoggarensis.</title>
        <authorList>
            <person name="Ruckert C."/>
            <person name="Nouioui I."/>
            <person name="Willmese J."/>
            <person name="van Wezel G."/>
            <person name="Klenk H.-P."/>
            <person name="Kalinowski J."/>
            <person name="Zotchev S.B."/>
        </authorList>
    </citation>
    <scope>NUCLEOTIDE SEQUENCE [LARGE SCALE GENOMIC DNA]</scope>
    <source>
        <strain evidence="8 9">DSM 45943</strain>
    </source>
</reference>
<dbReference type="PANTHER" id="PTHR42718">
    <property type="entry name" value="MAJOR FACILITATOR SUPERFAMILY MULTIDRUG TRANSPORTER MFSC"/>
    <property type="match status" value="1"/>
</dbReference>
<keyword evidence="3" id="KW-0813">Transport</keyword>
<keyword evidence="9" id="KW-1185">Reference proteome</keyword>
<dbReference type="RefSeq" id="WP_093940178.1">
    <property type="nucleotide sequence ID" value="NZ_CP022521.1"/>
</dbReference>
<dbReference type="KEGG" id="ahg:AHOG_04175"/>
<dbReference type="PRINTS" id="PR01036">
    <property type="entry name" value="TCRTETB"/>
</dbReference>
<evidence type="ECO:0000313" key="8">
    <source>
        <dbReference type="EMBL" id="ASO18491.1"/>
    </source>
</evidence>
<sequence length="536" mass="54665">MPVQRPPAHRWLGLIAVTLGVAMIVADTTIVTVIVPSIIGDLGIESGAVQWLHESYVIVFAALLLLVGRISDLVGARRVFQIGVVAFGVTSVLAALAPDGDVLLTARMLQGVGAASILPTSLALVNAAFTGRDRGRAFAVWGSTIGAAAALGPLLGGALAEISWRWAFGVNIPLGVIIVLGVRMFLPPSPRRAGRVDTLGAVASVIGLGLLAFALVEGRVYGWIVTVEPLRIAGLTWDRGPSPVLVALLASAAILTLFVRRQLALDQAGEQPLMDARLFSIGSFRNGGIAALIISMGEFGIVAVLPLWLQFTLGYSALQTGLVLLPLALGSLLASGIVFATASVPPLRMVRVGLLTEIAGLAALGWTASADSTAWAIAATLFVYGVGVGLASAQVTNVMLADVPADRANQGSAVSSAARELGSALGIAALTTAFFSTLSHDLHHRLTAAGTPPEESLRFAAQVTDSAGAAITRLAADPHTVAVAEAADAAMAHGVSLVSHLAAGLLVLGLAATALIPRAPSPSPTGTSAPGDPVRP</sequence>
<dbReference type="Pfam" id="PF07690">
    <property type="entry name" value="MFS_1"/>
    <property type="match status" value="1"/>
</dbReference>
<evidence type="ECO:0000256" key="6">
    <source>
        <dbReference type="ARBA" id="ARBA00022989"/>
    </source>
</evidence>
<dbReference type="OrthoDB" id="4532109at2"/>
<dbReference type="InterPro" id="IPR036259">
    <property type="entry name" value="MFS_trans_sf"/>
</dbReference>
<organism evidence="8 9">
    <name type="scientific">Actinoalloteichus hoggarensis</name>
    <dbReference type="NCBI Taxonomy" id="1470176"/>
    <lineage>
        <taxon>Bacteria</taxon>
        <taxon>Bacillati</taxon>
        <taxon>Actinomycetota</taxon>
        <taxon>Actinomycetes</taxon>
        <taxon>Pseudonocardiales</taxon>
        <taxon>Pseudonocardiaceae</taxon>
        <taxon>Actinoalloteichus</taxon>
    </lineage>
</organism>
<keyword evidence="6" id="KW-1133">Transmembrane helix</keyword>
<evidence type="ECO:0000256" key="3">
    <source>
        <dbReference type="ARBA" id="ARBA00022448"/>
    </source>
</evidence>
<dbReference type="InterPro" id="IPR020846">
    <property type="entry name" value="MFS_dom"/>
</dbReference>
<keyword evidence="4" id="KW-1003">Cell membrane</keyword>
<dbReference type="Proteomes" id="UP000204221">
    <property type="component" value="Chromosome"/>
</dbReference>
<dbReference type="CDD" id="cd17321">
    <property type="entry name" value="MFS_MMR_MDR_like"/>
    <property type="match status" value="1"/>
</dbReference>
<evidence type="ECO:0000313" key="9">
    <source>
        <dbReference type="Proteomes" id="UP000204221"/>
    </source>
</evidence>